<keyword evidence="15" id="KW-1185">Reference proteome</keyword>
<dbReference type="FunFam" id="3.30.1360.40:FF:000002">
    <property type="entry name" value="DNA gyrase subunit A"/>
    <property type="match status" value="1"/>
</dbReference>
<comment type="subunit">
    <text evidence="8">Heterotetramer composed of ParC and ParE.</text>
</comment>
<comment type="similarity">
    <text evidence="2 9">Belongs to the type II topoisomerase GyrA/ParC subunit family.</text>
</comment>
<dbReference type="InterPro" id="IPR035516">
    <property type="entry name" value="Gyrase/topoIV_suA_C"/>
</dbReference>
<dbReference type="SMART" id="SM00434">
    <property type="entry name" value="TOP4c"/>
    <property type="match status" value="1"/>
</dbReference>
<dbReference type="GO" id="GO:0005524">
    <property type="term" value="F:ATP binding"/>
    <property type="evidence" value="ECO:0007669"/>
    <property type="project" value="UniProtKB-UniRule"/>
</dbReference>
<keyword evidence="11" id="KW-0175">Coiled coil</keyword>
<feature type="compositionally biased region" description="Acidic residues" evidence="12">
    <location>
        <begin position="881"/>
        <end position="890"/>
    </location>
</feature>
<dbReference type="GO" id="GO:0006265">
    <property type="term" value="P:DNA topological change"/>
    <property type="evidence" value="ECO:0007669"/>
    <property type="project" value="UniProtKB-UniRule"/>
</dbReference>
<dbReference type="Gene3D" id="1.10.268.10">
    <property type="entry name" value="Topoisomerase, domain 3"/>
    <property type="match status" value="1"/>
</dbReference>
<dbReference type="NCBIfam" id="NF004044">
    <property type="entry name" value="PRK05561.1"/>
    <property type="match status" value="1"/>
</dbReference>
<sequence length="890" mass="99499">MADIENDSEELLDDGNNNIIPVSIEDEMRTAYIDYSMSVIVSRALPDVRDGLKPVHRRVLYGMSDLGVYHNKAHKKSARIVGEVLGKYHPHGDSSVYETMVRMAQEWSLRYMLVDGQGNFGSIDGDNAAAMRYTEARMQRLAEEMLADLNKEVVDFIPNFDDSLTEPSVLPGKLPNLLVNGSSGIAVGMATNMAPHNLTEVIDGIIEYIKNPEITVEELTKFVTAPDFPTGGIIYGYTGVKKALETGRGRIVMRAVATIHTDKNNREQIIVTEVPYQTNKASLIEKTASMVNEKRIEGISAIRDESDRNGLRIVYDIKRDAMANVVLNQLFKYTGLQTSFSVNNVALVKGRPRICNLRDLISYYVEHRHEIVVRRTEYDLREANKRLHLLEGLLKALDVIDLVIATIRSSKDAEEARNVLTGNGQMNTESRFFKDITVPSGFVFDFSEIQAREILSMRLQRLTGLERNKIQNEYDALVLTVADYEDILAKVERRMQIITDELLELREKYGDERRTQIVHSAEDIDIEDLIAEQEMVITISNEGYIKRTSLTEYKSQARGGKGSKGATTKADDFAEHLFIASTHNYLLIFTDHGKVYWLKVYAIPEGSKTSKGRPLQNLISIESGEKVQAVINVKNFKDEDYINNNNLIFCTKKGQIKKTILEAYSRPRQNGINAITINEGDALLDVRLTDGSNEIIMAVGSGRAIRFNESQVRPMGRTASGVRGISVKEGDEVIGMVCLSRPDSNLLVVSEKGYGKRSDIDAYRVIKRGGKGVTTLKITEKTGALISIKEVIDTDHLMISRKSGVMIRFAVSELRTMGRATQGVRLINLAAGDQIASVAKIEHIEEEELEKTTLEEGTENIDGEATDLPTDENQTDNNDIPTDENSEDVE</sequence>
<evidence type="ECO:0000313" key="15">
    <source>
        <dbReference type="Proteomes" id="UP000006054"/>
    </source>
</evidence>
<evidence type="ECO:0000256" key="8">
    <source>
        <dbReference type="ARBA" id="ARBA00063644"/>
    </source>
</evidence>
<evidence type="ECO:0000256" key="4">
    <source>
        <dbReference type="ARBA" id="ARBA00022840"/>
    </source>
</evidence>
<keyword evidence="9" id="KW-0963">Cytoplasm</keyword>
<protein>
    <recommendedName>
        <fullName evidence="9">DNA gyrase subunit A</fullName>
        <ecNumber evidence="9">5.6.2.2</ecNumber>
    </recommendedName>
</protein>
<proteinExistence type="inferred from homology"/>
<dbReference type="eggNOG" id="COG0188">
    <property type="taxonomic scope" value="Bacteria"/>
</dbReference>
<feature type="active site" description="O-(5'-phospho-DNA)-tyrosine intermediate" evidence="9 10">
    <location>
        <position position="133"/>
    </location>
</feature>
<dbReference type="InterPro" id="IPR050220">
    <property type="entry name" value="Type_II_DNA_Topoisomerases"/>
</dbReference>
<keyword evidence="5 9" id="KW-0799">Topoisomerase</keyword>
<dbReference type="InterPro" id="IPR006691">
    <property type="entry name" value="GyrA/parC_rep"/>
</dbReference>
<dbReference type="GO" id="GO:0009330">
    <property type="term" value="C:DNA topoisomerase type II (double strand cut, ATP-hydrolyzing) complex"/>
    <property type="evidence" value="ECO:0007669"/>
    <property type="project" value="TreeGrafter"/>
</dbReference>
<dbReference type="PANTHER" id="PTHR43493:SF5">
    <property type="entry name" value="DNA GYRASE SUBUNIT A, CHLOROPLASTIC_MITOCHONDRIAL"/>
    <property type="match status" value="1"/>
</dbReference>
<dbReference type="InterPro" id="IPR013757">
    <property type="entry name" value="Topo_IIA_A_a_sf"/>
</dbReference>
<evidence type="ECO:0000259" key="13">
    <source>
        <dbReference type="PROSITE" id="PS52040"/>
    </source>
</evidence>
<dbReference type="EC" id="5.6.2.2" evidence="9"/>
<dbReference type="InterPro" id="IPR013758">
    <property type="entry name" value="Topo_IIA_A/C_ab"/>
</dbReference>
<dbReference type="GO" id="GO:0005737">
    <property type="term" value="C:cytoplasm"/>
    <property type="evidence" value="ECO:0007669"/>
    <property type="project" value="UniProtKB-SubCell"/>
</dbReference>
<dbReference type="Gene3D" id="2.120.10.90">
    <property type="entry name" value="DNA gyrase/topoisomerase IV, subunit A, C-terminal"/>
    <property type="match status" value="1"/>
</dbReference>
<comment type="subunit">
    <text evidence="9">Heterotetramer, composed of two GyrA and two GyrB chains. In the heterotetramer, GyrA contains the active site tyrosine that forms a transient covalent intermediate with DNA, while GyrB binds cofactors and catalyzes ATP hydrolysis.</text>
</comment>
<dbReference type="FunFam" id="3.90.199.10:FF:000001">
    <property type="entry name" value="DNA gyrase subunit A"/>
    <property type="match status" value="1"/>
</dbReference>
<feature type="short sequence motif" description="GyrA-box" evidence="9">
    <location>
        <begin position="556"/>
        <end position="562"/>
    </location>
</feature>
<evidence type="ECO:0000256" key="3">
    <source>
        <dbReference type="ARBA" id="ARBA00022741"/>
    </source>
</evidence>
<comment type="function">
    <text evidence="9">A type II topoisomerase that negatively supercoils closed circular double-stranded (ds) DNA in an ATP-dependent manner to modulate DNA topology and maintain chromosomes in an underwound state. Negative supercoiling favors strand separation, and DNA replication, transcription, recombination and repair, all of which involve strand separation. Also able to catalyze the interconversion of other topological isomers of dsDNA rings, including catenanes and knotted rings. Type II topoisomerases break and join 2 DNA strands simultaneously in an ATP-dependent manner.</text>
</comment>
<dbReference type="PATRIC" id="fig|880071.3.peg.2403"/>
<accession>I4ALE9</accession>
<name>I4ALE9_BERLS</name>
<dbReference type="Gene3D" id="3.30.1360.40">
    <property type="match status" value="1"/>
</dbReference>
<dbReference type="NCBIfam" id="TIGR01063">
    <property type="entry name" value="gyrA"/>
    <property type="match status" value="1"/>
</dbReference>
<dbReference type="HOGENOM" id="CLU_002977_6_1_10"/>
<dbReference type="Gene3D" id="3.90.199.10">
    <property type="entry name" value="Topoisomerase II, domain 5"/>
    <property type="match status" value="1"/>
</dbReference>
<keyword evidence="7 9" id="KW-0413">Isomerase</keyword>
<reference evidence="15" key="1">
    <citation type="submission" date="2012-06" db="EMBL/GenBank/DDBJ databases">
        <title>The complete genome of Flexibacter litoralis DSM 6794.</title>
        <authorList>
            <person name="Lucas S."/>
            <person name="Copeland A."/>
            <person name="Lapidus A."/>
            <person name="Glavina del Rio T."/>
            <person name="Dalin E."/>
            <person name="Tice H."/>
            <person name="Bruce D."/>
            <person name="Goodwin L."/>
            <person name="Pitluck S."/>
            <person name="Peters L."/>
            <person name="Ovchinnikova G."/>
            <person name="Lu M."/>
            <person name="Kyrpides N."/>
            <person name="Mavromatis K."/>
            <person name="Ivanova N."/>
            <person name="Brettin T."/>
            <person name="Detter J.C."/>
            <person name="Han C."/>
            <person name="Larimer F."/>
            <person name="Land M."/>
            <person name="Hauser L."/>
            <person name="Markowitz V."/>
            <person name="Cheng J.-F."/>
            <person name="Hugenholtz P."/>
            <person name="Woyke T."/>
            <person name="Wu D."/>
            <person name="Spring S."/>
            <person name="Lang E."/>
            <person name="Kopitz M."/>
            <person name="Brambilla E."/>
            <person name="Klenk H.-P."/>
            <person name="Eisen J.A."/>
        </authorList>
    </citation>
    <scope>NUCLEOTIDE SEQUENCE [LARGE SCALE GENOMIC DNA]</scope>
    <source>
        <strain evidence="15">ATCC 23117 / DSM 6794 / NBRC 15988 / NCIMB 1366 / Sio-4</strain>
    </source>
</reference>
<keyword evidence="3 9" id="KW-0547">Nucleotide-binding</keyword>
<dbReference type="RefSeq" id="WP_014798221.1">
    <property type="nucleotide sequence ID" value="NC_018018.1"/>
</dbReference>
<evidence type="ECO:0000256" key="6">
    <source>
        <dbReference type="ARBA" id="ARBA00023125"/>
    </source>
</evidence>
<comment type="miscellaneous">
    <text evidence="9">Few gyrases are as efficient as E.coli at forming negative supercoils. Not all organisms have 2 type II topoisomerases; in organisms with a single type II topoisomerase this enzyme also has to decatenate newly replicated chromosomes.</text>
</comment>
<dbReference type="GO" id="GO:0006261">
    <property type="term" value="P:DNA-templated DNA replication"/>
    <property type="evidence" value="ECO:0007669"/>
    <property type="project" value="UniProtKB-UniRule"/>
</dbReference>
<dbReference type="STRING" id="880071.Fleli_2417"/>
<organism evidence="14 15">
    <name type="scientific">Bernardetia litoralis (strain ATCC 23117 / DSM 6794 / NBRC 15988 / NCIMB 1366 / Fx l1 / Sio-4)</name>
    <name type="common">Flexibacter litoralis</name>
    <dbReference type="NCBI Taxonomy" id="880071"/>
    <lineage>
        <taxon>Bacteria</taxon>
        <taxon>Pseudomonadati</taxon>
        <taxon>Bacteroidota</taxon>
        <taxon>Cytophagia</taxon>
        <taxon>Cytophagales</taxon>
        <taxon>Bernardetiaceae</taxon>
        <taxon>Bernardetia</taxon>
    </lineage>
</organism>
<dbReference type="CDD" id="cd00187">
    <property type="entry name" value="TOP4c"/>
    <property type="match status" value="1"/>
</dbReference>
<dbReference type="InterPro" id="IPR002205">
    <property type="entry name" value="Topo_IIA_dom_A"/>
</dbReference>
<keyword evidence="6 9" id="KW-0238">DNA-binding</keyword>
<evidence type="ECO:0000256" key="5">
    <source>
        <dbReference type="ARBA" id="ARBA00023029"/>
    </source>
</evidence>
<dbReference type="Pfam" id="PF03989">
    <property type="entry name" value="DNA_gyraseA_C"/>
    <property type="match status" value="6"/>
</dbReference>
<evidence type="ECO:0000256" key="1">
    <source>
        <dbReference type="ARBA" id="ARBA00000185"/>
    </source>
</evidence>
<dbReference type="HAMAP" id="MF_01897">
    <property type="entry name" value="GyrA"/>
    <property type="match status" value="1"/>
</dbReference>
<dbReference type="GO" id="GO:0005694">
    <property type="term" value="C:chromosome"/>
    <property type="evidence" value="ECO:0007669"/>
    <property type="project" value="InterPro"/>
</dbReference>
<dbReference type="InterPro" id="IPR005743">
    <property type="entry name" value="GyrA"/>
</dbReference>
<dbReference type="Proteomes" id="UP000006054">
    <property type="component" value="Chromosome"/>
</dbReference>
<dbReference type="GO" id="GO:0034335">
    <property type="term" value="F:DNA negative supercoiling activity"/>
    <property type="evidence" value="ECO:0007669"/>
    <property type="project" value="UniProtKB-ARBA"/>
</dbReference>
<evidence type="ECO:0000256" key="11">
    <source>
        <dbReference type="SAM" id="Coils"/>
    </source>
</evidence>
<dbReference type="FunFam" id="2.120.10.90:FF:000005">
    <property type="entry name" value="DNA topoisomerase 4 subunit A"/>
    <property type="match status" value="1"/>
</dbReference>
<evidence type="ECO:0000256" key="7">
    <source>
        <dbReference type="ARBA" id="ARBA00023235"/>
    </source>
</evidence>
<feature type="domain" description="Topo IIA-type catalytic" evidence="13">
    <location>
        <begin position="45"/>
        <end position="529"/>
    </location>
</feature>
<gene>
    <name evidence="9" type="primary">gyrA</name>
    <name evidence="14" type="ordered locus">Fleli_2417</name>
</gene>
<dbReference type="KEGG" id="fli:Fleli_2417"/>
<dbReference type="OrthoDB" id="9806486at2"/>
<evidence type="ECO:0000256" key="9">
    <source>
        <dbReference type="HAMAP-Rule" id="MF_01897"/>
    </source>
</evidence>
<keyword evidence="4 9" id="KW-0067">ATP-binding</keyword>
<dbReference type="SUPFAM" id="SSF56719">
    <property type="entry name" value="Type II DNA topoisomerase"/>
    <property type="match status" value="1"/>
</dbReference>
<evidence type="ECO:0000256" key="12">
    <source>
        <dbReference type="SAM" id="MobiDB-lite"/>
    </source>
</evidence>
<dbReference type="PROSITE" id="PS52040">
    <property type="entry name" value="TOPO_IIA"/>
    <property type="match status" value="1"/>
</dbReference>
<dbReference type="EMBL" id="CP003345">
    <property type="protein sequence ID" value="AFM04784.1"/>
    <property type="molecule type" value="Genomic_DNA"/>
</dbReference>
<dbReference type="FunFam" id="1.10.268.10:FF:000001">
    <property type="entry name" value="DNA gyrase subunit A"/>
    <property type="match status" value="1"/>
</dbReference>
<dbReference type="GO" id="GO:0003677">
    <property type="term" value="F:DNA binding"/>
    <property type="evidence" value="ECO:0007669"/>
    <property type="project" value="UniProtKB-UniRule"/>
</dbReference>
<feature type="coiled-coil region" evidence="11">
    <location>
        <begin position="481"/>
        <end position="508"/>
    </location>
</feature>
<feature type="region of interest" description="Disordered" evidence="12">
    <location>
        <begin position="848"/>
        <end position="890"/>
    </location>
</feature>
<dbReference type="NCBIfam" id="NF004043">
    <property type="entry name" value="PRK05560.1"/>
    <property type="match status" value="1"/>
</dbReference>
<feature type="compositionally biased region" description="Acidic residues" evidence="12">
    <location>
        <begin position="856"/>
        <end position="874"/>
    </location>
</feature>
<evidence type="ECO:0000313" key="14">
    <source>
        <dbReference type="EMBL" id="AFM04784.1"/>
    </source>
</evidence>
<comment type="catalytic activity">
    <reaction evidence="1 9 10">
        <text>ATP-dependent breakage, passage and rejoining of double-stranded DNA.</text>
        <dbReference type="EC" id="5.6.2.2"/>
    </reaction>
</comment>
<dbReference type="SUPFAM" id="SSF101904">
    <property type="entry name" value="GyrA/ParC C-terminal domain-like"/>
    <property type="match status" value="1"/>
</dbReference>
<comment type="subcellular location">
    <subcellularLocation>
        <location evidence="9">Cytoplasm</location>
    </subcellularLocation>
</comment>
<evidence type="ECO:0000256" key="2">
    <source>
        <dbReference type="ARBA" id="ARBA00008263"/>
    </source>
</evidence>
<dbReference type="PANTHER" id="PTHR43493">
    <property type="entry name" value="DNA GYRASE/TOPOISOMERASE SUBUNIT A"/>
    <property type="match status" value="1"/>
</dbReference>
<dbReference type="InterPro" id="IPR013760">
    <property type="entry name" value="Topo_IIA-like_dom_sf"/>
</dbReference>
<dbReference type="Pfam" id="PF00521">
    <property type="entry name" value="DNA_topoisoIV"/>
    <property type="match status" value="1"/>
</dbReference>
<evidence type="ECO:0000256" key="10">
    <source>
        <dbReference type="PROSITE-ProRule" id="PRU01384"/>
    </source>
</evidence>
<dbReference type="AlphaFoldDB" id="I4ALE9"/>